<feature type="compositionally biased region" description="Polar residues" evidence="10">
    <location>
        <begin position="372"/>
        <end position="389"/>
    </location>
</feature>
<evidence type="ECO:0000256" key="10">
    <source>
        <dbReference type="SAM" id="MobiDB-lite"/>
    </source>
</evidence>
<reference evidence="12" key="1">
    <citation type="submission" date="2022-07" db="EMBL/GenBank/DDBJ databases">
        <title>Phylogenomic reconstructions and comparative analyses of Kickxellomycotina fungi.</title>
        <authorList>
            <person name="Reynolds N.K."/>
            <person name="Stajich J.E."/>
            <person name="Barry K."/>
            <person name="Grigoriev I.V."/>
            <person name="Crous P."/>
            <person name="Smith M.E."/>
        </authorList>
    </citation>
    <scope>NUCLEOTIDE SEQUENCE</scope>
    <source>
        <strain evidence="12">BCRC 34882</strain>
    </source>
</reference>
<dbReference type="PANTHER" id="PTHR12801">
    <property type="entry name" value="RNA EXONUCLEASE REXO1 / RECO3 FAMILY MEMBER-RELATED"/>
    <property type="match status" value="1"/>
</dbReference>
<evidence type="ECO:0000256" key="6">
    <source>
        <dbReference type="ARBA" id="ARBA00022801"/>
    </source>
</evidence>
<evidence type="ECO:0000256" key="8">
    <source>
        <dbReference type="ARBA" id="ARBA00023242"/>
    </source>
</evidence>
<evidence type="ECO:0000256" key="9">
    <source>
        <dbReference type="ARBA" id="ARBA00025599"/>
    </source>
</evidence>
<dbReference type="Proteomes" id="UP001151295">
    <property type="component" value="Unassembled WGS sequence"/>
</dbReference>
<dbReference type="InterPro" id="IPR013520">
    <property type="entry name" value="Ribonucl_H"/>
</dbReference>
<keyword evidence="8" id="KW-0539">Nucleus</keyword>
<dbReference type="InterPro" id="IPR037431">
    <property type="entry name" value="REX4_DEDDh_dom"/>
</dbReference>
<comment type="function">
    <text evidence="9">Exoribonuclease involved in ribosome biosynthesis. Involved in the processing of ITS1, the internal transcribed spacer localized between the 18S and 5.8S rRNAs.</text>
</comment>
<feature type="region of interest" description="Disordered" evidence="10">
    <location>
        <begin position="22"/>
        <end position="99"/>
    </location>
</feature>
<dbReference type="EMBL" id="JANBQD010000054">
    <property type="protein sequence ID" value="KAJ1990249.1"/>
    <property type="molecule type" value="Genomic_DNA"/>
</dbReference>
<dbReference type="InterPro" id="IPR012337">
    <property type="entry name" value="RNaseH-like_sf"/>
</dbReference>
<evidence type="ECO:0000313" key="12">
    <source>
        <dbReference type="EMBL" id="KAJ1990249.1"/>
    </source>
</evidence>
<keyword evidence="13" id="KW-1185">Reference proteome</keyword>
<dbReference type="InterPro" id="IPR036397">
    <property type="entry name" value="RNaseH_sf"/>
</dbReference>
<name>A0ABQ8PJ32_9FUNG</name>
<evidence type="ECO:0000256" key="2">
    <source>
        <dbReference type="ARBA" id="ARBA00010489"/>
    </source>
</evidence>
<keyword evidence="4" id="KW-0698">rRNA processing</keyword>
<dbReference type="PANTHER" id="PTHR12801:SF45">
    <property type="entry name" value="RNA EXONUCLEASE 4"/>
    <property type="match status" value="1"/>
</dbReference>
<dbReference type="Pfam" id="PF00929">
    <property type="entry name" value="RNase_T"/>
    <property type="match status" value="1"/>
</dbReference>
<feature type="region of interest" description="Disordered" evidence="10">
    <location>
        <begin position="365"/>
        <end position="389"/>
    </location>
</feature>
<dbReference type="GO" id="GO:0004527">
    <property type="term" value="F:exonuclease activity"/>
    <property type="evidence" value="ECO:0007669"/>
    <property type="project" value="UniProtKB-KW"/>
</dbReference>
<feature type="domain" description="Exonuclease" evidence="11">
    <location>
        <begin position="175"/>
        <end position="337"/>
    </location>
</feature>
<evidence type="ECO:0000256" key="3">
    <source>
        <dbReference type="ARBA" id="ARBA00016937"/>
    </source>
</evidence>
<comment type="subcellular location">
    <subcellularLocation>
        <location evidence="1">Nucleus</location>
    </subcellularLocation>
</comment>
<dbReference type="CDD" id="cd06144">
    <property type="entry name" value="REX4_like"/>
    <property type="match status" value="1"/>
</dbReference>
<sequence>MAPTTKRETEIHEEEDIVVPVDKLRKGKKRSKDNVDDMVNALLGGPSKKPRKKAQKKDPAPPVLEEPESEVESDNIADLYTWDEPKEEEEEAPKEMHEERKRILGLAMIAASESEKQGSDMPRNEDEWFDRLDNEAGGMDTGHGESDSDMPTSVVKLADSKPHTVSKEKREAVGKFVAIDCEMVGAGFKGSRSMLARVSIVNYHGHVIMDQYVKPTEPVTDYRTWVSGIRKRDLDKGRPFKQVQAEVAELLKDRVLIGHAIKNDLSALMLAHPPLMTRDTARYPGFRKLSKKGSSPALRKLAASVLSIAIQEGEHSSVTDAKTAMLLYRKVREEWEKAVAPKRYKAEVKRVKTKERFAQLRAEMGERRELEATQQSKNQTNQRQLPRLK</sequence>
<gene>
    <name evidence="12" type="primary">REX4</name>
    <name evidence="12" type="ORF">EDC05_004196</name>
</gene>
<proteinExistence type="inferred from homology"/>
<evidence type="ECO:0000256" key="1">
    <source>
        <dbReference type="ARBA" id="ARBA00004123"/>
    </source>
</evidence>
<comment type="caution">
    <text evidence="12">The sequence shown here is derived from an EMBL/GenBank/DDBJ whole genome shotgun (WGS) entry which is preliminary data.</text>
</comment>
<dbReference type="InterPro" id="IPR047021">
    <property type="entry name" value="REXO1/3/4-like"/>
</dbReference>
<protein>
    <recommendedName>
        <fullName evidence="3">RNA exonuclease 4</fullName>
    </recommendedName>
</protein>
<evidence type="ECO:0000259" key="11">
    <source>
        <dbReference type="SMART" id="SM00479"/>
    </source>
</evidence>
<accession>A0ABQ8PJ32</accession>
<dbReference type="Gene3D" id="3.30.420.10">
    <property type="entry name" value="Ribonuclease H-like superfamily/Ribonuclease H"/>
    <property type="match status" value="1"/>
</dbReference>
<keyword evidence="7 12" id="KW-0269">Exonuclease</keyword>
<evidence type="ECO:0000256" key="7">
    <source>
        <dbReference type="ARBA" id="ARBA00022839"/>
    </source>
</evidence>
<keyword evidence="6" id="KW-0378">Hydrolase</keyword>
<evidence type="ECO:0000313" key="13">
    <source>
        <dbReference type="Proteomes" id="UP001151295"/>
    </source>
</evidence>
<comment type="similarity">
    <text evidence="2">Belongs to the REXO4 family.</text>
</comment>
<organism evidence="12 13">
    <name type="scientific">Coemansia umbellata</name>
    <dbReference type="NCBI Taxonomy" id="1424467"/>
    <lineage>
        <taxon>Eukaryota</taxon>
        <taxon>Fungi</taxon>
        <taxon>Fungi incertae sedis</taxon>
        <taxon>Zoopagomycota</taxon>
        <taxon>Kickxellomycotina</taxon>
        <taxon>Kickxellomycetes</taxon>
        <taxon>Kickxellales</taxon>
        <taxon>Kickxellaceae</taxon>
        <taxon>Coemansia</taxon>
    </lineage>
</organism>
<feature type="compositionally biased region" description="Acidic residues" evidence="10">
    <location>
        <begin position="65"/>
        <end position="75"/>
    </location>
</feature>
<keyword evidence="5" id="KW-0540">Nuclease</keyword>
<dbReference type="SUPFAM" id="SSF53098">
    <property type="entry name" value="Ribonuclease H-like"/>
    <property type="match status" value="1"/>
</dbReference>
<evidence type="ECO:0000256" key="5">
    <source>
        <dbReference type="ARBA" id="ARBA00022722"/>
    </source>
</evidence>
<dbReference type="SMART" id="SM00479">
    <property type="entry name" value="EXOIII"/>
    <property type="match status" value="1"/>
</dbReference>
<evidence type="ECO:0000256" key="4">
    <source>
        <dbReference type="ARBA" id="ARBA00022552"/>
    </source>
</evidence>